<evidence type="ECO:0000313" key="3">
    <source>
        <dbReference type="Proteomes" id="UP000249065"/>
    </source>
</evidence>
<name>A0A327LYK9_9PROT</name>
<dbReference type="Proteomes" id="UP000249065">
    <property type="component" value="Unassembled WGS sequence"/>
</dbReference>
<organism evidence="1 3">
    <name type="scientific">Roseicella frigidaeris</name>
    <dbReference type="NCBI Taxonomy" id="2230885"/>
    <lineage>
        <taxon>Bacteria</taxon>
        <taxon>Pseudomonadati</taxon>
        <taxon>Pseudomonadota</taxon>
        <taxon>Alphaproteobacteria</taxon>
        <taxon>Acetobacterales</taxon>
        <taxon>Roseomonadaceae</taxon>
        <taxon>Roseicella</taxon>
    </lineage>
</organism>
<protein>
    <submittedName>
        <fullName evidence="1">Uncharacterized protein</fullName>
    </submittedName>
</protein>
<evidence type="ECO:0000313" key="2">
    <source>
        <dbReference type="EMBL" id="RAI57711.1"/>
    </source>
</evidence>
<feature type="non-terminal residue" evidence="1">
    <location>
        <position position="1"/>
    </location>
</feature>
<proteinExistence type="predicted"/>
<keyword evidence="3" id="KW-1185">Reference proteome</keyword>
<reference evidence="1" key="1">
    <citation type="submission" date="2018-06" db="EMBL/GenBank/DDBJ databases">
        <authorList>
            <person name="Khan S.A."/>
            <person name="Jeon C.O."/>
            <person name="Chun B.H."/>
            <person name="Jeong S.E."/>
        </authorList>
    </citation>
    <scope>NUCLEOTIDE SEQUENCE</scope>
    <source>
        <strain evidence="1">DB1506</strain>
    </source>
</reference>
<accession>A0A327LYK9</accession>
<dbReference type="AlphaFoldDB" id="A0A327LYK9"/>
<dbReference type="RefSeq" id="WP_165838943.1">
    <property type="nucleotide sequence ID" value="NZ_QLIX01000014.1"/>
</dbReference>
<sequence length="65" mass="6851">LNYGPDAHLEFIGASAKVAGLQYYAVYATPGTEDVNRVDVIALKLDPVSAATGHTLVAGDYVFHS</sequence>
<dbReference type="EMBL" id="QLIX01000029">
    <property type="protein sequence ID" value="RAI56001.1"/>
    <property type="molecule type" value="Genomic_DNA"/>
</dbReference>
<comment type="caution">
    <text evidence="1">The sequence shown here is derived from an EMBL/GenBank/DDBJ whole genome shotgun (WGS) entry which is preliminary data.</text>
</comment>
<gene>
    <name evidence="2" type="ORF">DOO78_16945</name>
    <name evidence="1" type="ORF">DOO78_23420</name>
</gene>
<reference evidence="3" key="2">
    <citation type="submission" date="2018-06" db="EMBL/GenBank/DDBJ databases">
        <authorList>
            <person name="Khan S.A."/>
        </authorList>
    </citation>
    <scope>NUCLEOTIDE SEQUENCE [LARGE SCALE GENOMIC DNA]</scope>
    <source>
        <strain evidence="3">DB-1506</strain>
    </source>
</reference>
<dbReference type="EMBL" id="QLIX01000014">
    <property type="protein sequence ID" value="RAI57711.1"/>
    <property type="molecule type" value="Genomic_DNA"/>
</dbReference>
<evidence type="ECO:0000313" key="1">
    <source>
        <dbReference type="EMBL" id="RAI56001.1"/>
    </source>
</evidence>